<feature type="transmembrane region" description="Helical" evidence="5">
    <location>
        <begin position="31"/>
        <end position="51"/>
    </location>
</feature>
<feature type="transmembrane region" description="Helical" evidence="5">
    <location>
        <begin position="121"/>
        <end position="138"/>
    </location>
</feature>
<evidence type="ECO:0000256" key="4">
    <source>
        <dbReference type="ARBA" id="ARBA00023136"/>
    </source>
</evidence>
<feature type="transmembrane region" description="Helical" evidence="5">
    <location>
        <begin position="63"/>
        <end position="81"/>
    </location>
</feature>
<keyword evidence="3 5" id="KW-1133">Transmembrane helix</keyword>
<dbReference type="PANTHER" id="PTHR37422">
    <property type="entry name" value="TEICHURONIC ACID BIOSYNTHESIS PROTEIN TUAE"/>
    <property type="match status" value="1"/>
</dbReference>
<sequence length="458" mass="51890">MLLKILIFFVLVAVYLVWYTVNLVQKKDSSHLFFSFIVTCIPFQMSFPLYTPSYISVDGIGSFTGKIFLMLPLIASFWLLLTQKNPNLLYRYKNERWVIWILLLVAISFVNPFNVARWGTVAFAVALLSYILFFRLMYNKLNPIQILNGIFCSFLLLCVLNFCLAILYPLLNVTFVTTIFQAGGDMWATRNGTRAGAIGIFVTPANLGLFSVIASGLFFACYLNGFKKKLSLILIVMAGITIILTYSRTSYITLVVILIMLYYLFKNADKPLLSLKSFFLGVLPAAIVLYWLVFLSPFSATFLKTDADDMYQARLDHWTMGMDIFHRSPVIGVGINSHLEFVNRSPEMSKVIHNDFLTSNPIHNTHLIILAETGIIGFTLWIIFIIMSLRQAKISIAQNVNTILSLTQIAVIVIYIIYGCTDWAPVSHSTFPLFLLFTFFFNKYSISSKPAQAVTLST</sequence>
<dbReference type="GO" id="GO:0016020">
    <property type="term" value="C:membrane"/>
    <property type="evidence" value="ECO:0007669"/>
    <property type="project" value="UniProtKB-SubCell"/>
</dbReference>
<dbReference type="EMBL" id="CP032869">
    <property type="protein sequence ID" value="AYL95786.1"/>
    <property type="molecule type" value="Genomic_DNA"/>
</dbReference>
<feature type="transmembrane region" description="Helical" evidence="5">
    <location>
        <begin position="423"/>
        <end position="441"/>
    </location>
</feature>
<dbReference type="Pfam" id="PF04932">
    <property type="entry name" value="Wzy_C"/>
    <property type="match status" value="1"/>
</dbReference>
<evidence type="ECO:0000256" key="5">
    <source>
        <dbReference type="SAM" id="Phobius"/>
    </source>
</evidence>
<dbReference type="InterPro" id="IPR051533">
    <property type="entry name" value="WaaL-like"/>
</dbReference>
<feature type="transmembrane region" description="Helical" evidence="5">
    <location>
        <begin position="195"/>
        <end position="220"/>
    </location>
</feature>
<evidence type="ECO:0000313" key="8">
    <source>
        <dbReference type="Proteomes" id="UP000270046"/>
    </source>
</evidence>
<keyword evidence="4 5" id="KW-0472">Membrane</keyword>
<evidence type="ECO:0000259" key="6">
    <source>
        <dbReference type="Pfam" id="PF04932"/>
    </source>
</evidence>
<feature type="domain" description="O-antigen ligase-related" evidence="6">
    <location>
        <begin position="234"/>
        <end position="382"/>
    </location>
</feature>
<name>A0A494VKR2_9SPHI</name>
<reference evidence="7 8" key="1">
    <citation type="submission" date="2018-10" db="EMBL/GenBank/DDBJ databases">
        <title>Genome sequencing of Mucilaginibacter sp. HYN0043.</title>
        <authorList>
            <person name="Kim M."/>
            <person name="Yi H."/>
        </authorList>
    </citation>
    <scope>NUCLEOTIDE SEQUENCE [LARGE SCALE GENOMIC DNA]</scope>
    <source>
        <strain evidence="7 8">HYN0043</strain>
    </source>
</reference>
<dbReference type="RefSeq" id="WP_119409396.1">
    <property type="nucleotide sequence ID" value="NZ_CP032869.1"/>
</dbReference>
<feature type="transmembrane region" description="Helical" evidence="5">
    <location>
        <begin position="232"/>
        <end position="265"/>
    </location>
</feature>
<dbReference type="GO" id="GO:0016874">
    <property type="term" value="F:ligase activity"/>
    <property type="evidence" value="ECO:0007669"/>
    <property type="project" value="UniProtKB-KW"/>
</dbReference>
<evidence type="ECO:0000256" key="1">
    <source>
        <dbReference type="ARBA" id="ARBA00004141"/>
    </source>
</evidence>
<comment type="subcellular location">
    <subcellularLocation>
        <location evidence="1">Membrane</location>
        <topology evidence="1">Multi-pass membrane protein</topology>
    </subcellularLocation>
</comment>
<protein>
    <submittedName>
        <fullName evidence="7">O-antigen ligase family protein</fullName>
    </submittedName>
</protein>
<proteinExistence type="predicted"/>
<dbReference type="OrthoDB" id="1631746at2"/>
<dbReference type="KEGG" id="muh:HYN43_011020"/>
<feature type="transmembrane region" description="Helical" evidence="5">
    <location>
        <begin position="6"/>
        <end position="24"/>
    </location>
</feature>
<evidence type="ECO:0000313" key="7">
    <source>
        <dbReference type="EMBL" id="AYL95786.1"/>
    </source>
</evidence>
<accession>A0A494VKR2</accession>
<keyword evidence="2 5" id="KW-0812">Transmembrane</keyword>
<dbReference type="AlphaFoldDB" id="A0A494VKR2"/>
<feature type="transmembrane region" description="Helical" evidence="5">
    <location>
        <begin position="150"/>
        <end position="171"/>
    </location>
</feature>
<organism evidence="7 8">
    <name type="scientific">Mucilaginibacter celer</name>
    <dbReference type="NCBI Taxonomy" id="2305508"/>
    <lineage>
        <taxon>Bacteria</taxon>
        <taxon>Pseudomonadati</taxon>
        <taxon>Bacteroidota</taxon>
        <taxon>Sphingobacteriia</taxon>
        <taxon>Sphingobacteriales</taxon>
        <taxon>Sphingobacteriaceae</taxon>
        <taxon>Mucilaginibacter</taxon>
    </lineage>
</organism>
<dbReference type="Proteomes" id="UP000270046">
    <property type="component" value="Chromosome"/>
</dbReference>
<keyword evidence="8" id="KW-1185">Reference proteome</keyword>
<gene>
    <name evidence="7" type="ORF">HYN43_011020</name>
</gene>
<evidence type="ECO:0000256" key="3">
    <source>
        <dbReference type="ARBA" id="ARBA00022989"/>
    </source>
</evidence>
<evidence type="ECO:0000256" key="2">
    <source>
        <dbReference type="ARBA" id="ARBA00022692"/>
    </source>
</evidence>
<keyword evidence="7" id="KW-0436">Ligase</keyword>
<feature type="transmembrane region" description="Helical" evidence="5">
    <location>
        <begin position="399"/>
        <end position="417"/>
    </location>
</feature>
<feature type="transmembrane region" description="Helical" evidence="5">
    <location>
        <begin position="277"/>
        <end position="303"/>
    </location>
</feature>
<feature type="transmembrane region" description="Helical" evidence="5">
    <location>
        <begin position="97"/>
        <end position="115"/>
    </location>
</feature>
<dbReference type="PANTHER" id="PTHR37422:SF13">
    <property type="entry name" value="LIPOPOLYSACCHARIDE BIOSYNTHESIS PROTEIN PA4999-RELATED"/>
    <property type="match status" value="1"/>
</dbReference>
<feature type="transmembrane region" description="Helical" evidence="5">
    <location>
        <begin position="362"/>
        <end position="387"/>
    </location>
</feature>
<dbReference type="InterPro" id="IPR007016">
    <property type="entry name" value="O-antigen_ligase-rel_domated"/>
</dbReference>